<evidence type="ECO:0000256" key="1">
    <source>
        <dbReference type="ARBA" id="ARBA00007749"/>
    </source>
</evidence>
<dbReference type="InterPro" id="IPR036866">
    <property type="entry name" value="RibonucZ/Hydroxyglut_hydro"/>
</dbReference>
<dbReference type="InterPro" id="IPR001279">
    <property type="entry name" value="Metallo-B-lactamas"/>
</dbReference>
<dbReference type="SUPFAM" id="SSF56281">
    <property type="entry name" value="Metallo-hydrolase/oxidoreductase"/>
    <property type="match status" value="1"/>
</dbReference>
<dbReference type="CDD" id="cd07729">
    <property type="entry name" value="AHL_lactonase_MBL-fold"/>
    <property type="match status" value="1"/>
</dbReference>
<comment type="similarity">
    <text evidence="1">Belongs to the metallo-beta-lactamase superfamily.</text>
</comment>
<keyword evidence="5" id="KW-0732">Signal</keyword>
<evidence type="ECO:0000256" key="3">
    <source>
        <dbReference type="ARBA" id="ARBA00022801"/>
    </source>
</evidence>
<dbReference type="Gene3D" id="3.60.15.10">
    <property type="entry name" value="Ribonuclease Z/Hydroxyacylglutathione hydrolase-like"/>
    <property type="match status" value="1"/>
</dbReference>
<dbReference type="RefSeq" id="WP_282586409.1">
    <property type="nucleotide sequence ID" value="NZ_JAMOIM010000013.1"/>
</dbReference>
<dbReference type="GO" id="GO:0016787">
    <property type="term" value="F:hydrolase activity"/>
    <property type="evidence" value="ECO:0007669"/>
    <property type="project" value="UniProtKB-KW"/>
</dbReference>
<keyword evidence="8" id="KW-1185">Reference proteome</keyword>
<keyword evidence="4" id="KW-0862">Zinc</keyword>
<reference evidence="7" key="1">
    <citation type="submission" date="2022-05" db="EMBL/GenBank/DDBJ databases">
        <authorList>
            <person name="Pankratov T."/>
        </authorList>
    </citation>
    <scope>NUCLEOTIDE SEQUENCE</scope>
    <source>
        <strain evidence="7">BP6-180914</strain>
    </source>
</reference>
<feature type="signal peptide" evidence="5">
    <location>
        <begin position="1"/>
        <end position="24"/>
    </location>
</feature>
<evidence type="ECO:0000256" key="5">
    <source>
        <dbReference type="SAM" id="SignalP"/>
    </source>
</evidence>
<evidence type="ECO:0000313" key="8">
    <source>
        <dbReference type="Proteomes" id="UP001165667"/>
    </source>
</evidence>
<dbReference type="InterPro" id="IPR051013">
    <property type="entry name" value="MBL_superfamily_lactonases"/>
</dbReference>
<dbReference type="Proteomes" id="UP001165667">
    <property type="component" value="Unassembled WGS sequence"/>
</dbReference>
<dbReference type="EMBL" id="JAMOIM010000013">
    <property type="protein sequence ID" value="MCW6510035.1"/>
    <property type="molecule type" value="Genomic_DNA"/>
</dbReference>
<feature type="chain" id="PRO_5041341606" evidence="5">
    <location>
        <begin position="25"/>
        <end position="285"/>
    </location>
</feature>
<feature type="domain" description="Metallo-beta-lactamase" evidence="6">
    <location>
        <begin position="65"/>
        <end position="269"/>
    </location>
</feature>
<evidence type="ECO:0000313" key="7">
    <source>
        <dbReference type="EMBL" id="MCW6510035.1"/>
    </source>
</evidence>
<dbReference type="Pfam" id="PF00753">
    <property type="entry name" value="Lactamase_B"/>
    <property type="match status" value="1"/>
</dbReference>
<keyword evidence="2" id="KW-0479">Metal-binding</keyword>
<name>A0AA41YZA5_9HYPH</name>
<dbReference type="PANTHER" id="PTHR42978:SF3">
    <property type="entry name" value="BLR3078 PROTEIN"/>
    <property type="match status" value="1"/>
</dbReference>
<accession>A0AA41YZA5</accession>
<protein>
    <submittedName>
        <fullName evidence="7">N-acyl homoserine lactonase family protein</fullName>
    </submittedName>
</protein>
<evidence type="ECO:0000256" key="4">
    <source>
        <dbReference type="ARBA" id="ARBA00022833"/>
    </source>
</evidence>
<evidence type="ECO:0000259" key="6">
    <source>
        <dbReference type="SMART" id="SM00849"/>
    </source>
</evidence>
<dbReference type="SMART" id="SM00849">
    <property type="entry name" value="Lactamase_B"/>
    <property type="match status" value="1"/>
</dbReference>
<proteinExistence type="inferred from homology"/>
<dbReference type="GO" id="GO:0046872">
    <property type="term" value="F:metal ion binding"/>
    <property type="evidence" value="ECO:0007669"/>
    <property type="project" value="UniProtKB-KW"/>
</dbReference>
<gene>
    <name evidence="7" type="ORF">M8523_18605</name>
</gene>
<evidence type="ECO:0000256" key="2">
    <source>
        <dbReference type="ARBA" id="ARBA00022723"/>
    </source>
</evidence>
<dbReference type="PANTHER" id="PTHR42978">
    <property type="entry name" value="QUORUM-QUENCHING LACTONASE YTNP-RELATED-RELATED"/>
    <property type="match status" value="1"/>
</dbReference>
<sequence>MSRFLQTTALVLALGLSPASGTQAQTSPSPRPLVKLWRLDCGSFDAPTDDFSDLFAHTGQQSAYVDSCYLVRHGTDLLLWDTGLPRALIGHRADPFLPIRMTLIRSVVAQLAALGLQPSDVSIVAISHNHSDHTGQAADFPSARLLMARVDFEALRQTPAPFFTDPGALSPWLAGGAKQELVSGDHDVFGDGTVVMVALPGHTAGNHGLLVRLAHHGPVLISGDALHSPSQLTTRAMPPSNLSRADSLASIDRIIGIVRDAHAALVIEHDPGSVAKLPAFPQAAD</sequence>
<organism evidence="7 8">
    <name type="scientific">Lichenifustis flavocetrariae</name>
    <dbReference type="NCBI Taxonomy" id="2949735"/>
    <lineage>
        <taxon>Bacteria</taxon>
        <taxon>Pseudomonadati</taxon>
        <taxon>Pseudomonadota</taxon>
        <taxon>Alphaproteobacteria</taxon>
        <taxon>Hyphomicrobiales</taxon>
        <taxon>Lichenihabitantaceae</taxon>
        <taxon>Lichenifustis</taxon>
    </lineage>
</organism>
<keyword evidence="3" id="KW-0378">Hydrolase</keyword>
<comment type="caution">
    <text evidence="7">The sequence shown here is derived from an EMBL/GenBank/DDBJ whole genome shotgun (WGS) entry which is preliminary data.</text>
</comment>
<dbReference type="AlphaFoldDB" id="A0AA41YZA5"/>